<dbReference type="Gene3D" id="3.40.109.10">
    <property type="entry name" value="NADH Oxidase"/>
    <property type="match status" value="1"/>
</dbReference>
<dbReference type="InterPro" id="IPR000415">
    <property type="entry name" value="Nitroreductase-like"/>
</dbReference>
<sequence>MDILRTIKERRSTLAFKNEEIDIATLKEIFTYGSYAPTHYMSEAWRIKLYQGKGKQILVQAILNSYQRVGMLPKGDSPKAVRSRESIGNFLLTIPHHALIYYEKPQDRIRNEEEYSSIAAFIQNCQLAAWEYDIGMLWTITPYMHDEQFIKEIGLDPDKHKISAVLQIGYPEKVTRDKGRKPVKEFLEVIE</sequence>
<protein>
    <submittedName>
        <fullName evidence="2">Nitroreductase family protein</fullName>
    </submittedName>
</protein>
<dbReference type="InterPro" id="IPR052530">
    <property type="entry name" value="NAD(P)H_nitroreductase"/>
</dbReference>
<accession>A0ABW4HRB0</accession>
<organism evidence="2 3">
    <name type="scientific">Oceanobacillus luteolus</name>
    <dbReference type="NCBI Taxonomy" id="1274358"/>
    <lineage>
        <taxon>Bacteria</taxon>
        <taxon>Bacillati</taxon>
        <taxon>Bacillota</taxon>
        <taxon>Bacilli</taxon>
        <taxon>Bacillales</taxon>
        <taxon>Bacillaceae</taxon>
        <taxon>Oceanobacillus</taxon>
    </lineage>
</organism>
<dbReference type="EMBL" id="JBHUDE010000043">
    <property type="protein sequence ID" value="MFD1607870.1"/>
    <property type="molecule type" value="Genomic_DNA"/>
</dbReference>
<evidence type="ECO:0000259" key="1">
    <source>
        <dbReference type="Pfam" id="PF00881"/>
    </source>
</evidence>
<dbReference type="SUPFAM" id="SSF55469">
    <property type="entry name" value="FMN-dependent nitroreductase-like"/>
    <property type="match status" value="1"/>
</dbReference>
<evidence type="ECO:0000313" key="2">
    <source>
        <dbReference type="EMBL" id="MFD1607870.1"/>
    </source>
</evidence>
<name>A0ABW4HRB0_9BACI</name>
<gene>
    <name evidence="2" type="ORF">ACFSBH_09410</name>
</gene>
<proteinExistence type="predicted"/>
<reference evidence="3" key="1">
    <citation type="journal article" date="2019" name="Int. J. Syst. Evol. Microbiol.">
        <title>The Global Catalogue of Microorganisms (GCM) 10K type strain sequencing project: providing services to taxonomists for standard genome sequencing and annotation.</title>
        <authorList>
            <consortium name="The Broad Institute Genomics Platform"/>
            <consortium name="The Broad Institute Genome Sequencing Center for Infectious Disease"/>
            <person name="Wu L."/>
            <person name="Ma J."/>
        </authorList>
    </citation>
    <scope>NUCLEOTIDE SEQUENCE [LARGE SCALE GENOMIC DNA]</scope>
    <source>
        <strain evidence="3">CGMCC 1.12376</strain>
    </source>
</reference>
<feature type="domain" description="Nitroreductase" evidence="1">
    <location>
        <begin position="7"/>
        <end position="170"/>
    </location>
</feature>
<keyword evidence="3" id="KW-1185">Reference proteome</keyword>
<dbReference type="Proteomes" id="UP001597221">
    <property type="component" value="Unassembled WGS sequence"/>
</dbReference>
<dbReference type="Pfam" id="PF00881">
    <property type="entry name" value="Nitroreductase"/>
    <property type="match status" value="1"/>
</dbReference>
<dbReference type="RefSeq" id="WP_251511339.1">
    <property type="nucleotide sequence ID" value="NZ_JAMBON010000002.1"/>
</dbReference>
<dbReference type="PANTHER" id="PTHR43821:SF1">
    <property type="entry name" value="NAD(P)H NITROREDUCTASE YDJA-RELATED"/>
    <property type="match status" value="1"/>
</dbReference>
<comment type="caution">
    <text evidence="2">The sequence shown here is derived from an EMBL/GenBank/DDBJ whole genome shotgun (WGS) entry which is preliminary data.</text>
</comment>
<dbReference type="InterPro" id="IPR029479">
    <property type="entry name" value="Nitroreductase"/>
</dbReference>
<dbReference type="PANTHER" id="PTHR43821">
    <property type="entry name" value="NAD(P)H NITROREDUCTASE YDJA-RELATED"/>
    <property type="match status" value="1"/>
</dbReference>
<evidence type="ECO:0000313" key="3">
    <source>
        <dbReference type="Proteomes" id="UP001597221"/>
    </source>
</evidence>